<dbReference type="InterPro" id="IPR051275">
    <property type="entry name" value="Cell_adhesion_signaling"/>
</dbReference>
<evidence type="ECO:0000256" key="2">
    <source>
        <dbReference type="ARBA" id="ARBA00023136"/>
    </source>
</evidence>
<dbReference type="InterPro" id="IPR013783">
    <property type="entry name" value="Ig-like_fold"/>
</dbReference>
<evidence type="ECO:0000256" key="4">
    <source>
        <dbReference type="ARBA" id="ARBA00023180"/>
    </source>
</evidence>
<dbReference type="InterPro" id="IPR013162">
    <property type="entry name" value="CD80_C2-set"/>
</dbReference>
<keyword evidence="5" id="KW-0393">Immunoglobulin domain</keyword>
<feature type="transmembrane region" description="Helical" evidence="7">
    <location>
        <begin position="918"/>
        <end position="942"/>
    </location>
</feature>
<evidence type="ECO:0000313" key="9">
    <source>
        <dbReference type="EMBL" id="KYM86568.1"/>
    </source>
</evidence>
<dbReference type="InterPro" id="IPR003598">
    <property type="entry name" value="Ig_sub2"/>
</dbReference>
<sequence length="1030" mass="115096">MATLRLRDNFAENSWESGITSDKRSNGGDGYREEWISGSYTNKIARCRASRVYDAISYDKLREDPVFGLGAVRGQIPTTARLGRPASTGIHTRPVEPVGGTRRRPDVTAQISATPVQDLSPFPEPGQSALASHRPSRCEGGTAPELRFSTFLSRVAHPTDEGGYPVRQLPPLMLSFVAAVERSQPQPPPTAPTPTAADPKLISNSSKRKGSKGGRGTRRWAKILPFSVMSVYGEKRFRSKYIRAYNCGCVGIHTRGQNRSPDGVAWMLAEDIEIGKEIEIGTMGRGGPLRSLEELAEDFEDEEAVADEEERRKRDWRGREKEKTKRGGSEEKEHPAKMTFDRSIRLLDFLLVICISRTFVFGEQQFLEKPQPYQEVSSGDDVKLRCIVQNKGGQCIWQKDRRPVGIQPDKYEWANSRSSGDCTLVIRRANLYFDDGFWECQVTSSDFTRQDALSSEQSRLLVKVKPKEPQLEYGGTILGATLMLQEGQEVMISCISKYGNPPAVIKWFIGNKEEKSYTSQSNATEVDNPKTWAAHSFLRVRGRRENHGLPIRCVAMHPTSLTPMSTETRLDVHYSPEVRLEMGPQPLMAAPEDSVSFLNLKCLADANPVPSIKWFKDSVPLDRLLIDATSSSSPSLTQGKTTELNDTMWSAKLHFEPVTRSDAGLYSCKATNNVGESAPASYRLDVQYGPKEKSKDGNVTSMNVEDMALLGSAMAPFECSEFEANPSPQYRWVHLRGSLAEPIENRVQNKGGGRRLHLENIMWSDEGEYRCIAFNTINGVKRETSSSIRYVLHVTGPPEIQVKPLLGENLLESVGWAGEPVHRLKFRFCSRPPPKLVAWQWGSSHLRAGESINPKYDALPLEPIIENKMVTNCYWAKLEIKDLRKEDARIYILLVESEKGQDSTNIKLIVRDPTEMRVIAAAVAVGLLFLLLLISISVYSLLRMRRGRYRQKVEEEGSIAADALYSNGASMDQQKSMNSSHAKTFARKSSLDGSQGVYDYNRIAKQTRAMSPEALKVRRAPAVLQPPTIV</sequence>
<dbReference type="Gene3D" id="2.60.40.10">
    <property type="entry name" value="Immunoglobulins"/>
    <property type="match status" value="5"/>
</dbReference>
<dbReference type="STRING" id="520822.A0A195BLJ0"/>
<keyword evidence="3" id="KW-1015">Disulfide bond</keyword>
<dbReference type="EMBL" id="KQ976440">
    <property type="protein sequence ID" value="KYM86568.1"/>
    <property type="molecule type" value="Genomic_DNA"/>
</dbReference>
<dbReference type="SMART" id="SM00409">
    <property type="entry name" value="IG"/>
    <property type="match status" value="5"/>
</dbReference>
<evidence type="ECO:0000259" key="8">
    <source>
        <dbReference type="PROSITE" id="PS50835"/>
    </source>
</evidence>
<name>A0A195BLJ0_9HYME</name>
<reference evidence="9 10" key="1">
    <citation type="submission" date="2015-09" db="EMBL/GenBank/DDBJ databases">
        <title>Atta colombica WGS genome.</title>
        <authorList>
            <person name="Nygaard S."/>
            <person name="Hu H."/>
            <person name="Boomsma J."/>
            <person name="Zhang G."/>
        </authorList>
    </citation>
    <scope>NUCLEOTIDE SEQUENCE [LARGE SCALE GENOMIC DNA]</scope>
    <source>
        <strain evidence="9">Treedump-2</strain>
        <tissue evidence="9">Whole body</tissue>
    </source>
</reference>
<evidence type="ECO:0000256" key="1">
    <source>
        <dbReference type="ARBA" id="ARBA00004479"/>
    </source>
</evidence>
<evidence type="ECO:0000256" key="6">
    <source>
        <dbReference type="SAM" id="MobiDB-lite"/>
    </source>
</evidence>
<gene>
    <name evidence="9" type="ORF">ALC53_04029</name>
</gene>
<protein>
    <submittedName>
        <fullName evidence="9">Kin of IRRE-like protein 3</fullName>
    </submittedName>
</protein>
<dbReference type="GO" id="GO:0005886">
    <property type="term" value="C:plasma membrane"/>
    <property type="evidence" value="ECO:0007669"/>
    <property type="project" value="TreeGrafter"/>
</dbReference>
<keyword evidence="7" id="KW-0812">Transmembrane</keyword>
<feature type="domain" description="Ig-like" evidence="8">
    <location>
        <begin position="690"/>
        <end position="787"/>
    </location>
</feature>
<evidence type="ECO:0000313" key="10">
    <source>
        <dbReference type="Proteomes" id="UP000078540"/>
    </source>
</evidence>
<feature type="region of interest" description="Disordered" evidence="6">
    <location>
        <begin position="81"/>
        <end position="142"/>
    </location>
</feature>
<feature type="domain" description="Ig-like" evidence="8">
    <location>
        <begin position="576"/>
        <end position="685"/>
    </location>
</feature>
<feature type="region of interest" description="Disordered" evidence="6">
    <location>
        <begin position="300"/>
        <end position="335"/>
    </location>
</feature>
<dbReference type="CDD" id="cd00096">
    <property type="entry name" value="Ig"/>
    <property type="match status" value="2"/>
</dbReference>
<dbReference type="PROSITE" id="PS50835">
    <property type="entry name" value="IG_LIKE"/>
    <property type="match status" value="4"/>
</dbReference>
<proteinExistence type="predicted"/>
<dbReference type="InterPro" id="IPR036179">
    <property type="entry name" value="Ig-like_dom_sf"/>
</dbReference>
<evidence type="ECO:0000256" key="5">
    <source>
        <dbReference type="ARBA" id="ARBA00023319"/>
    </source>
</evidence>
<feature type="region of interest" description="Disordered" evidence="6">
    <location>
        <begin position="181"/>
        <end position="216"/>
    </location>
</feature>
<dbReference type="InterPro" id="IPR007110">
    <property type="entry name" value="Ig-like_dom"/>
</dbReference>
<dbReference type="PANTHER" id="PTHR11640">
    <property type="entry name" value="NEPHRIN"/>
    <property type="match status" value="1"/>
</dbReference>
<keyword evidence="2 7" id="KW-0472">Membrane</keyword>
<dbReference type="Pfam" id="PF08205">
    <property type="entry name" value="C2-set_2"/>
    <property type="match status" value="1"/>
</dbReference>
<keyword evidence="10" id="KW-1185">Reference proteome</keyword>
<feature type="domain" description="Ig-like" evidence="8">
    <location>
        <begin position="364"/>
        <end position="454"/>
    </location>
</feature>
<comment type="subcellular location">
    <subcellularLocation>
        <location evidence="1">Membrane</location>
        <topology evidence="1">Single-pass type I membrane protein</topology>
    </subcellularLocation>
</comment>
<dbReference type="SMART" id="SM00408">
    <property type="entry name" value="IGc2"/>
    <property type="match status" value="3"/>
</dbReference>
<dbReference type="AlphaFoldDB" id="A0A195BLJ0"/>
<dbReference type="Pfam" id="PF13927">
    <property type="entry name" value="Ig_3"/>
    <property type="match status" value="2"/>
</dbReference>
<dbReference type="GO" id="GO:0005911">
    <property type="term" value="C:cell-cell junction"/>
    <property type="evidence" value="ECO:0007669"/>
    <property type="project" value="TreeGrafter"/>
</dbReference>
<evidence type="ECO:0000256" key="7">
    <source>
        <dbReference type="SAM" id="Phobius"/>
    </source>
</evidence>
<feature type="compositionally biased region" description="Basic residues" evidence="6">
    <location>
        <begin position="206"/>
        <end position="216"/>
    </location>
</feature>
<dbReference type="GO" id="GO:0098609">
    <property type="term" value="P:cell-cell adhesion"/>
    <property type="evidence" value="ECO:0007669"/>
    <property type="project" value="TreeGrafter"/>
</dbReference>
<accession>A0A195BLJ0</accession>
<feature type="compositionally biased region" description="Basic and acidic residues" evidence="6">
    <location>
        <begin position="309"/>
        <end position="335"/>
    </location>
</feature>
<dbReference type="SUPFAM" id="SSF48726">
    <property type="entry name" value="Immunoglobulin"/>
    <property type="match status" value="5"/>
</dbReference>
<dbReference type="GO" id="GO:0050839">
    <property type="term" value="F:cell adhesion molecule binding"/>
    <property type="evidence" value="ECO:0007669"/>
    <property type="project" value="TreeGrafter"/>
</dbReference>
<dbReference type="InterPro" id="IPR003599">
    <property type="entry name" value="Ig_sub"/>
</dbReference>
<organism evidence="9 10">
    <name type="scientific">Atta colombica</name>
    <dbReference type="NCBI Taxonomy" id="520822"/>
    <lineage>
        <taxon>Eukaryota</taxon>
        <taxon>Metazoa</taxon>
        <taxon>Ecdysozoa</taxon>
        <taxon>Arthropoda</taxon>
        <taxon>Hexapoda</taxon>
        <taxon>Insecta</taxon>
        <taxon>Pterygota</taxon>
        <taxon>Neoptera</taxon>
        <taxon>Endopterygota</taxon>
        <taxon>Hymenoptera</taxon>
        <taxon>Apocrita</taxon>
        <taxon>Aculeata</taxon>
        <taxon>Formicoidea</taxon>
        <taxon>Formicidae</taxon>
        <taxon>Myrmicinae</taxon>
        <taxon>Atta</taxon>
    </lineage>
</organism>
<dbReference type="PANTHER" id="PTHR11640:SF154">
    <property type="entry name" value="IRREGULAR CHIASM C-ROUGHEST PROTEIN-LIKE PROTEIN"/>
    <property type="match status" value="1"/>
</dbReference>
<keyword evidence="7" id="KW-1133">Transmembrane helix</keyword>
<keyword evidence="4" id="KW-0325">Glycoprotein</keyword>
<evidence type="ECO:0000256" key="3">
    <source>
        <dbReference type="ARBA" id="ARBA00023157"/>
    </source>
</evidence>
<dbReference type="Proteomes" id="UP000078540">
    <property type="component" value="Unassembled WGS sequence"/>
</dbReference>
<feature type="domain" description="Ig-like" evidence="8">
    <location>
        <begin position="469"/>
        <end position="571"/>
    </location>
</feature>